<dbReference type="SUPFAM" id="SSF74853">
    <property type="entry name" value="Lamin A/C globular tail domain"/>
    <property type="match status" value="1"/>
</dbReference>
<evidence type="ECO:0000256" key="2">
    <source>
        <dbReference type="ARBA" id="ARBA00023054"/>
    </source>
</evidence>
<keyword evidence="2 3" id="KW-0175">Coiled coil</keyword>
<sequence>MLASSDTGGKKRENHVVPSNIVKGNELQLKETPLCTLIVSFTDDEANDVTSAHVFTMSTPQLYPQTRKTVYKKVGGNYVEGWKRSSSEMSLTSTPFSTDDERYTNSAMSPPLQKQLIQEVSLSYSAPYTSTVKPLRHDLPLAFSPFSFESEYEKTGDFHSHTRSSDSRLSKHSKLHISKKDSVERLLNNGRKETEFSAISDTTPYFSAQSATKAARVTPSHTPRDTPRDTPVSFDRRSTNRVDSPLSNYNLIVSESTTFEELTTITTSKNQTTRKKEVTTEMPTVNALTKQFEISSHQERVVPVRPRKNSNTPKSVNGSAKSLPRVVVINKSQKNCASNRPSVVYSPGGILTTTIVDIEPASFGRRTEEYKISEEYIVKRYDNATRNFQGLEREFQKQQATEYRAYQGNKETYKHRDQEKTQRSYSAAETGHYNESPVDTSSIDEVKNVIDRWETKFGGTATRANEKQLRSVSRVDMNDNISRVSQDKIIVHQRSESQPVERIIPISPIPPSQKPTKTTETENGGVLHTYDELKTVYLKQTVDMGSVSAKPAPTPKPITSPVMKETIVSPPPIPTPSPTIDVAEELLRPDGILTTQRTEFAQYSTTVTKETKQEEESNYVTDNNKVAAEKEEKVVVIEEKEDEEKKLKPQTPTPSPVPGRTESVAVETRSDEYLHNFLDRDYRIKRYEEWSTTKRMRDRSQPPERPLTSYSSYSDRSRSIDRSYERQRMESGMSRTYSEGRGLASGAYTSGFGGLVSGMSSAGAICTTQIRDAREREKREIGLLNDRLADYIEKVRFLEAQNQCLSHDIDILRRGFSGGGHVSGLYDTEIAQAKRILEQTIAGHAAFDRDIAALGSDIDAIRKKWIDAVNAVKAHREDHDVDLDRLAKVEAEISLFKRKIRIVEEDVIRIRRENDGIYNEIARIKQLTHNEIALKNERSLNVQDLLQRIKLLQTENSTRIEQELVFIRRDTTAENRDYFRHELQAAIRDIRADYEAISIRNRNDIEVWYREQIRKIQTESKPVNQDLYKEELASIRTTVTNVKSRLAEVEGRNFFLEKLIEDLRNNEESKLYEISLAEKDAQIARLREQCTELSIQMERLCDNEISLRAEIERYRVLLNGANVTTYVSNTHPSGVSVGGIVGTTRVISQTTRTNSSSNTSYSGVPASRTGYSVGGNIGGISVGGTIGGVSVGGNVGAHGASGHVSGGAAGSVSSLVSEKRPDRVHDEKGVDASGRSFHSWYLGTISINQITPSYIELKNICKIRRVDVGGFRVEQYINGELLGSAQINVPLILDPQEVVRIHHRHGKYLGQFFMDVDAFDNSTASRTSMYNYTEPNEERAWFVYLN</sequence>
<accession>A0AAE8ZL24</accession>
<keyword evidence="1" id="KW-0403">Intermediate filament</keyword>
<dbReference type="PROSITE" id="PS51842">
    <property type="entry name" value="IF_ROD_2"/>
    <property type="match status" value="1"/>
</dbReference>
<feature type="region of interest" description="Disordered" evidence="4">
    <location>
        <begin position="692"/>
        <end position="739"/>
    </location>
</feature>
<gene>
    <name evidence="7" type="ORF">L3Y34_010205</name>
</gene>
<dbReference type="Proteomes" id="UP000827892">
    <property type="component" value="Chromosome X"/>
</dbReference>
<dbReference type="PANTHER" id="PTHR45721">
    <property type="entry name" value="LAMIN DM0-RELATED"/>
    <property type="match status" value="1"/>
</dbReference>
<proteinExistence type="predicted"/>
<feature type="compositionally biased region" description="Basic and acidic residues" evidence="4">
    <location>
        <begin position="715"/>
        <end position="729"/>
    </location>
</feature>
<feature type="region of interest" description="Disordered" evidence="4">
    <location>
        <begin position="210"/>
        <end position="241"/>
    </location>
</feature>
<feature type="region of interest" description="Disordered" evidence="4">
    <location>
        <begin position="413"/>
        <end position="440"/>
    </location>
</feature>
<evidence type="ECO:0000259" key="5">
    <source>
        <dbReference type="PROSITE" id="PS51841"/>
    </source>
</evidence>
<evidence type="ECO:0000313" key="8">
    <source>
        <dbReference type="Proteomes" id="UP000827892"/>
    </source>
</evidence>
<dbReference type="GO" id="GO:0005882">
    <property type="term" value="C:intermediate filament"/>
    <property type="evidence" value="ECO:0007669"/>
    <property type="project" value="UniProtKB-KW"/>
</dbReference>
<feature type="coiled-coil region" evidence="3">
    <location>
        <begin position="774"/>
        <end position="808"/>
    </location>
</feature>
<feature type="compositionally biased region" description="Basic and acidic residues" evidence="4">
    <location>
        <begin position="413"/>
        <end position="422"/>
    </location>
</feature>
<organism evidence="7 8">
    <name type="scientific">Caenorhabditis briggsae</name>
    <dbReference type="NCBI Taxonomy" id="6238"/>
    <lineage>
        <taxon>Eukaryota</taxon>
        <taxon>Metazoa</taxon>
        <taxon>Ecdysozoa</taxon>
        <taxon>Nematoda</taxon>
        <taxon>Chromadorea</taxon>
        <taxon>Rhabditida</taxon>
        <taxon>Rhabditina</taxon>
        <taxon>Rhabditomorpha</taxon>
        <taxon>Rhabditoidea</taxon>
        <taxon>Rhabditidae</taxon>
        <taxon>Peloderinae</taxon>
        <taxon>Caenorhabditis</taxon>
    </lineage>
</organism>
<dbReference type="InterPro" id="IPR001322">
    <property type="entry name" value="Lamin_tail_dom"/>
</dbReference>
<feature type="coiled-coil region" evidence="3">
    <location>
        <begin position="1046"/>
        <end position="1103"/>
    </location>
</feature>
<dbReference type="PROSITE" id="PS51841">
    <property type="entry name" value="LTD"/>
    <property type="match status" value="1"/>
</dbReference>
<feature type="compositionally biased region" description="Basic and acidic residues" evidence="4">
    <location>
        <begin position="222"/>
        <end position="240"/>
    </location>
</feature>
<name>A0AAE8ZL24_CAEBR</name>
<dbReference type="PANTHER" id="PTHR45721:SF1">
    <property type="entry name" value="INTERMEDIATE FILAMENT PROTEIN IFC-2"/>
    <property type="match status" value="1"/>
</dbReference>
<evidence type="ECO:0000259" key="6">
    <source>
        <dbReference type="PROSITE" id="PS51842"/>
    </source>
</evidence>
<evidence type="ECO:0000256" key="3">
    <source>
        <dbReference type="SAM" id="Coils"/>
    </source>
</evidence>
<feature type="region of interest" description="Disordered" evidence="4">
    <location>
        <begin position="89"/>
        <end position="109"/>
    </location>
</feature>
<feature type="domain" description="LTD" evidence="5">
    <location>
        <begin position="1233"/>
        <end position="1346"/>
    </location>
</feature>
<dbReference type="SUPFAM" id="SSF64593">
    <property type="entry name" value="Intermediate filament protein, coiled coil region"/>
    <property type="match status" value="2"/>
</dbReference>
<evidence type="ECO:0000313" key="7">
    <source>
        <dbReference type="EMBL" id="ULT79418.1"/>
    </source>
</evidence>
<dbReference type="Pfam" id="PF00038">
    <property type="entry name" value="Filament"/>
    <property type="match status" value="1"/>
</dbReference>
<dbReference type="EMBL" id="CP090896">
    <property type="protein sequence ID" value="ULT79418.1"/>
    <property type="molecule type" value="Genomic_DNA"/>
</dbReference>
<dbReference type="InterPro" id="IPR039008">
    <property type="entry name" value="IF_rod_dom"/>
</dbReference>
<protein>
    <submittedName>
        <fullName evidence="7">Uncharacterized protein</fullName>
    </submittedName>
</protein>
<reference evidence="7 8" key="1">
    <citation type="submission" date="2022-05" db="EMBL/GenBank/DDBJ databases">
        <title>Chromosome-level reference genomes for two strains of Caenorhabditis briggsae: an improved platform for comparative genomics.</title>
        <authorList>
            <person name="Stevens L."/>
            <person name="Andersen E.C."/>
        </authorList>
    </citation>
    <scope>NUCLEOTIDE SEQUENCE [LARGE SCALE GENOMIC DNA]</scope>
    <source>
        <strain evidence="7">QX1410_ONT</strain>
        <tissue evidence="7">Whole-organism</tissue>
    </source>
</reference>
<dbReference type="SMART" id="SM01391">
    <property type="entry name" value="Filament"/>
    <property type="match status" value="1"/>
</dbReference>
<feature type="domain" description="IF rod" evidence="6">
    <location>
        <begin position="777"/>
        <end position="1125"/>
    </location>
</feature>
<feature type="region of interest" description="Disordered" evidence="4">
    <location>
        <begin position="640"/>
        <end position="663"/>
    </location>
</feature>
<dbReference type="InterPro" id="IPR036415">
    <property type="entry name" value="Lamin_tail_dom_sf"/>
</dbReference>
<dbReference type="Gene3D" id="1.20.5.500">
    <property type="entry name" value="Single helix bin"/>
    <property type="match status" value="1"/>
</dbReference>
<evidence type="ECO:0000256" key="4">
    <source>
        <dbReference type="SAM" id="MobiDB-lite"/>
    </source>
</evidence>
<evidence type="ECO:0000256" key="1">
    <source>
        <dbReference type="ARBA" id="ARBA00022754"/>
    </source>
</evidence>